<evidence type="ECO:0000313" key="1">
    <source>
        <dbReference type="EMBL" id="GAX89830.1"/>
    </source>
</evidence>
<dbReference type="EMBL" id="BDUF01000033">
    <property type="protein sequence ID" value="GAX89830.1"/>
    <property type="molecule type" value="Genomic_DNA"/>
</dbReference>
<organism evidence="1 2">
    <name type="scientific">Effusibacillus lacus</name>
    <dbReference type="NCBI Taxonomy" id="1348429"/>
    <lineage>
        <taxon>Bacteria</taxon>
        <taxon>Bacillati</taxon>
        <taxon>Bacillota</taxon>
        <taxon>Bacilli</taxon>
        <taxon>Bacillales</taxon>
        <taxon>Alicyclobacillaceae</taxon>
        <taxon>Effusibacillus</taxon>
    </lineage>
</organism>
<evidence type="ECO:0000313" key="2">
    <source>
        <dbReference type="Proteomes" id="UP000217785"/>
    </source>
</evidence>
<comment type="caution">
    <text evidence="1">The sequence shown here is derived from an EMBL/GenBank/DDBJ whole genome shotgun (WGS) entry which is preliminary data.</text>
</comment>
<dbReference type="Proteomes" id="UP000217785">
    <property type="component" value="Unassembled WGS sequence"/>
</dbReference>
<sequence>MERFLFIEWDEVKLPGFDASGYKLVVGLVQVPFAPGYGLELDDNYFSKAVEATGWFIKV</sequence>
<gene>
    <name evidence="1" type="ORF">EFBL_1455</name>
</gene>
<protein>
    <submittedName>
        <fullName evidence="1">Uncharacterized protein</fullName>
    </submittedName>
</protein>
<name>A0A292YMY3_9BACL</name>
<accession>A0A292YMY3</accession>
<dbReference type="AlphaFoldDB" id="A0A292YMY3"/>
<dbReference type="OrthoDB" id="9774531at2"/>
<keyword evidence="2" id="KW-1185">Reference proteome</keyword>
<reference evidence="2" key="1">
    <citation type="submission" date="2017-07" db="EMBL/GenBank/DDBJ databases">
        <title>Draft genome sequence of Effusibacillus lacus strain skLN1.</title>
        <authorList>
            <person name="Watanabe M."/>
            <person name="Kojima H."/>
            <person name="Fukui M."/>
        </authorList>
    </citation>
    <scope>NUCLEOTIDE SEQUENCE [LARGE SCALE GENOMIC DNA]</scope>
    <source>
        <strain evidence="2">skLN1</strain>
    </source>
</reference>
<proteinExistence type="predicted"/>